<dbReference type="AlphaFoldDB" id="A0A7L8AFA0"/>
<evidence type="ECO:0000256" key="1">
    <source>
        <dbReference type="SAM" id="Phobius"/>
    </source>
</evidence>
<dbReference type="KEGG" id="phal:H9I45_15180"/>
<dbReference type="RefSeq" id="WP_088354281.1">
    <property type="nucleotide sequence ID" value="NZ_CP061813.1"/>
</dbReference>
<dbReference type="EMBL" id="CP061813">
    <property type="protein sequence ID" value="QOD60662.1"/>
    <property type="molecule type" value="Genomic_DNA"/>
</dbReference>
<accession>A0A7L8AFA0</accession>
<organism evidence="2 3">
    <name type="scientific">Polaribacter haliotis</name>
    <dbReference type="NCBI Taxonomy" id="1888915"/>
    <lineage>
        <taxon>Bacteria</taxon>
        <taxon>Pseudomonadati</taxon>
        <taxon>Bacteroidota</taxon>
        <taxon>Flavobacteriia</taxon>
        <taxon>Flavobacteriales</taxon>
        <taxon>Flavobacteriaceae</taxon>
    </lineage>
</organism>
<reference evidence="2 3" key="1">
    <citation type="journal article" date="2016" name="Int. J. Syst. Evol. Microbiol.">
        <title>Polaribacter haliotis sp. nov., isolated from the gut of abalone Haliotis discus hannai.</title>
        <authorList>
            <person name="Kim Y.O."/>
            <person name="Park I.S."/>
            <person name="Park S."/>
            <person name="Nam B.H."/>
            <person name="Park J.M."/>
            <person name="Kim D.G."/>
            <person name="Yoon J.H."/>
        </authorList>
    </citation>
    <scope>NUCLEOTIDE SEQUENCE [LARGE SCALE GENOMIC DNA]</scope>
    <source>
        <strain evidence="2 3">KCTC 52418</strain>
    </source>
</reference>
<feature type="transmembrane region" description="Helical" evidence="1">
    <location>
        <begin position="20"/>
        <end position="38"/>
    </location>
</feature>
<evidence type="ECO:0000313" key="3">
    <source>
        <dbReference type="Proteomes" id="UP000516764"/>
    </source>
</evidence>
<keyword evidence="1" id="KW-1133">Transmembrane helix</keyword>
<evidence type="ECO:0000313" key="2">
    <source>
        <dbReference type="EMBL" id="QOD60662.1"/>
    </source>
</evidence>
<protein>
    <submittedName>
        <fullName evidence="2">Uncharacterized protein</fullName>
    </submittedName>
</protein>
<proteinExistence type="predicted"/>
<keyword evidence="1" id="KW-0812">Transmembrane</keyword>
<feature type="transmembrane region" description="Helical" evidence="1">
    <location>
        <begin position="61"/>
        <end position="77"/>
    </location>
</feature>
<name>A0A7L8AFA0_9FLAO</name>
<keyword evidence="1" id="KW-0472">Membrane</keyword>
<keyword evidence="3" id="KW-1185">Reference proteome</keyword>
<dbReference type="Proteomes" id="UP000516764">
    <property type="component" value="Chromosome"/>
</dbReference>
<sequence>MSQQNSKWINNIDKVKTMHFISIVLISVYLVLSFYQTVQLDIKIEKGLIQAEQYERAVSDINRNLLGLVTIVILFFFKERSKNEEDK</sequence>
<gene>
    <name evidence="2" type="ORF">H9I45_15180</name>
</gene>